<dbReference type="PANTHER" id="PTHR38099">
    <property type="entry name" value="LARGE RIBOSOMAL RNA SUBUNIT ACCUMULATION PROTEIN YCED"/>
    <property type="match status" value="1"/>
</dbReference>
<evidence type="ECO:0000313" key="7">
    <source>
        <dbReference type="Proteomes" id="UP000252558"/>
    </source>
</evidence>
<dbReference type="Pfam" id="PF02620">
    <property type="entry name" value="YceD"/>
    <property type="match status" value="1"/>
</dbReference>
<name>A0A368NTL9_9GAMM</name>
<keyword evidence="4" id="KW-0690">Ribosome biogenesis</keyword>
<comment type="similarity">
    <text evidence="2">Belongs to the DUF177 domain family.</text>
</comment>
<comment type="caution">
    <text evidence="6">The sequence shown here is derived from an EMBL/GenBank/DDBJ whole genome shotgun (WGS) entry which is preliminary data.</text>
</comment>
<dbReference type="AlphaFoldDB" id="A0A368NTL9"/>
<dbReference type="OrthoDB" id="9786771at2"/>
<dbReference type="PANTHER" id="PTHR38099:SF1">
    <property type="entry name" value="LARGE RIBOSOMAL RNA SUBUNIT ACCUMULATION PROTEIN YCED"/>
    <property type="match status" value="1"/>
</dbReference>
<evidence type="ECO:0000256" key="4">
    <source>
        <dbReference type="ARBA" id="ARBA00022517"/>
    </source>
</evidence>
<dbReference type="EMBL" id="QPID01000001">
    <property type="protein sequence ID" value="RCU52561.1"/>
    <property type="molecule type" value="Genomic_DNA"/>
</dbReference>
<dbReference type="GO" id="GO:0042254">
    <property type="term" value="P:ribosome biogenesis"/>
    <property type="evidence" value="ECO:0007669"/>
    <property type="project" value="UniProtKB-KW"/>
</dbReference>
<evidence type="ECO:0000256" key="2">
    <source>
        <dbReference type="ARBA" id="ARBA00010740"/>
    </source>
</evidence>
<dbReference type="InterPro" id="IPR003772">
    <property type="entry name" value="YceD"/>
</dbReference>
<comment type="function">
    <text evidence="1">Plays a role in synthesis, processing and/or stability of 23S rRNA.</text>
</comment>
<protein>
    <recommendedName>
        <fullName evidence="3">Large ribosomal RNA subunit accumulation protein YceD</fullName>
    </recommendedName>
    <alternativeName>
        <fullName evidence="5">23S rRNA accumulation protein YceD</fullName>
    </alternativeName>
</protein>
<gene>
    <name evidence="6" type="ORF">DU002_00900</name>
</gene>
<organism evidence="6 7">
    <name type="scientific">Corallincola holothuriorum</name>
    <dbReference type="NCBI Taxonomy" id="2282215"/>
    <lineage>
        <taxon>Bacteria</taxon>
        <taxon>Pseudomonadati</taxon>
        <taxon>Pseudomonadota</taxon>
        <taxon>Gammaproteobacteria</taxon>
        <taxon>Alteromonadales</taxon>
        <taxon>Psychromonadaceae</taxon>
        <taxon>Corallincola</taxon>
    </lineage>
</organism>
<evidence type="ECO:0000256" key="5">
    <source>
        <dbReference type="ARBA" id="ARBA00031841"/>
    </source>
</evidence>
<dbReference type="Proteomes" id="UP000252558">
    <property type="component" value="Unassembled WGS sequence"/>
</dbReference>
<proteinExistence type="inferred from homology"/>
<accession>A0A368NTL9</accession>
<keyword evidence="7" id="KW-1185">Reference proteome</keyword>
<evidence type="ECO:0000313" key="6">
    <source>
        <dbReference type="EMBL" id="RCU52561.1"/>
    </source>
</evidence>
<dbReference type="GO" id="GO:0005829">
    <property type="term" value="C:cytosol"/>
    <property type="evidence" value="ECO:0007669"/>
    <property type="project" value="TreeGrafter"/>
</dbReference>
<dbReference type="NCBIfam" id="NF008395">
    <property type="entry name" value="PRK11193.1"/>
    <property type="match status" value="1"/>
</dbReference>
<sequence length="172" mass="19056">MRKVKLPVRLDPIRNSQKRTSYDGEIDAVRFSRLSEMAPLLAPVSVALKCGIDAQGLAVVDASIKASLTLTCQRCNETFEQEFEVHSQFCPITAKVNVDELPDAYEPVELDENGEVELHTLVEDELMLAVPIVPMHDDADCPQSSKTMVFGEIEPADERPNPFAILNSLKSD</sequence>
<reference evidence="6 7" key="1">
    <citation type="submission" date="2018-07" db="EMBL/GenBank/DDBJ databases">
        <title>Corallincola holothuriorum sp. nov., a new facultative anaerobe isolated from sea cucumber Apostichopus japonicus.</title>
        <authorList>
            <person name="Xia H."/>
        </authorList>
    </citation>
    <scope>NUCLEOTIDE SEQUENCE [LARGE SCALE GENOMIC DNA]</scope>
    <source>
        <strain evidence="6 7">C4</strain>
    </source>
</reference>
<evidence type="ECO:0000256" key="1">
    <source>
        <dbReference type="ARBA" id="ARBA00002868"/>
    </source>
</evidence>
<evidence type="ECO:0000256" key="3">
    <source>
        <dbReference type="ARBA" id="ARBA00015716"/>
    </source>
</evidence>
<dbReference type="InterPro" id="IPR039255">
    <property type="entry name" value="YceD_bac"/>
</dbReference>